<evidence type="ECO:0000313" key="3">
    <source>
        <dbReference type="Proteomes" id="UP001597138"/>
    </source>
</evidence>
<keyword evidence="2" id="KW-0378">Hydrolase</keyword>
<keyword evidence="3" id="KW-1185">Reference proteome</keyword>
<reference evidence="3" key="1">
    <citation type="journal article" date="2019" name="Int. J. Syst. Evol. Microbiol.">
        <title>The Global Catalogue of Microorganisms (GCM) 10K type strain sequencing project: providing services to taxonomists for standard genome sequencing and annotation.</title>
        <authorList>
            <consortium name="The Broad Institute Genomics Platform"/>
            <consortium name="The Broad Institute Genome Sequencing Center for Infectious Disease"/>
            <person name="Wu L."/>
            <person name="Ma J."/>
        </authorList>
    </citation>
    <scope>NUCLEOTIDE SEQUENCE [LARGE SCALE GENOMIC DNA]</scope>
    <source>
        <strain evidence="3">CCUG 70865</strain>
    </source>
</reference>
<evidence type="ECO:0000313" key="2">
    <source>
        <dbReference type="EMBL" id="MFD1602340.1"/>
    </source>
</evidence>
<dbReference type="InterPro" id="IPR018711">
    <property type="entry name" value="NAGPA"/>
</dbReference>
<dbReference type="RefSeq" id="WP_379818611.1">
    <property type="nucleotide sequence ID" value="NZ_JBHUDZ010000007.1"/>
</dbReference>
<accession>A0ABW4HB17</accession>
<organism evidence="2 3">
    <name type="scientific">Flavobacterium artemisiae</name>
    <dbReference type="NCBI Taxonomy" id="2126556"/>
    <lineage>
        <taxon>Bacteria</taxon>
        <taxon>Pseudomonadati</taxon>
        <taxon>Bacteroidota</taxon>
        <taxon>Flavobacteriia</taxon>
        <taxon>Flavobacteriales</taxon>
        <taxon>Flavobacteriaceae</taxon>
        <taxon>Flavobacterium</taxon>
    </lineage>
</organism>
<gene>
    <name evidence="2" type="ORF">ACFSC2_06245</name>
</gene>
<name>A0ABW4HB17_9FLAO</name>
<feature type="domain" description="Phosphodiester glycosidase" evidence="1">
    <location>
        <begin position="138"/>
        <end position="209"/>
    </location>
</feature>
<sequence>MLDALKKTATPDRDNFSINLNFFGLIDKSFYNHYGVYPWVDSPKPHSDYIIEGQTVNVNGKVSFGKPSKSDRAFFTKEKGSWTAGIGNTPVGKGFGFGGGVPVYVSGMQYGDKEIKDSKGNLIQKYARGWDSLNGIDDGKTVLGFNSSSEKWMIASQQDKEEGMTLDSIRNFMIELGYDNIIAFDGGSSATLIENGDVIVSPAEFKDNQMPTGATLSVPKK</sequence>
<dbReference type="Pfam" id="PF09992">
    <property type="entry name" value="NAGPA"/>
    <property type="match status" value="1"/>
</dbReference>
<keyword evidence="2" id="KW-0326">Glycosidase</keyword>
<protein>
    <submittedName>
        <fullName evidence="2">Phosphodiester glycosidase family protein</fullName>
    </submittedName>
</protein>
<evidence type="ECO:0000259" key="1">
    <source>
        <dbReference type="Pfam" id="PF09992"/>
    </source>
</evidence>
<dbReference type="Proteomes" id="UP001597138">
    <property type="component" value="Unassembled WGS sequence"/>
</dbReference>
<comment type="caution">
    <text evidence="2">The sequence shown here is derived from an EMBL/GenBank/DDBJ whole genome shotgun (WGS) entry which is preliminary data.</text>
</comment>
<proteinExistence type="predicted"/>
<dbReference type="GO" id="GO:0016798">
    <property type="term" value="F:hydrolase activity, acting on glycosyl bonds"/>
    <property type="evidence" value="ECO:0007669"/>
    <property type="project" value="UniProtKB-KW"/>
</dbReference>
<dbReference type="EMBL" id="JBHUDZ010000007">
    <property type="protein sequence ID" value="MFD1602340.1"/>
    <property type="molecule type" value="Genomic_DNA"/>
</dbReference>